<dbReference type="Proteomes" id="UP001287356">
    <property type="component" value="Unassembled WGS sequence"/>
</dbReference>
<protein>
    <submittedName>
        <fullName evidence="2">Uncharacterized protein</fullName>
    </submittedName>
</protein>
<dbReference type="EMBL" id="JAULSN010000003">
    <property type="protein sequence ID" value="KAK3376102.1"/>
    <property type="molecule type" value="Genomic_DNA"/>
</dbReference>
<evidence type="ECO:0000256" key="1">
    <source>
        <dbReference type="SAM" id="MobiDB-lite"/>
    </source>
</evidence>
<name>A0AAE0KH83_9PEZI</name>
<sequence length="407" mass="42596">MSSNLKTTPPRSPAAPHVAELNSDVAELDDEEFEAVTVGVMVPPRVELVMTPVLVLFKDTEVAVRLGRELVTLTELALVVGIVVGAEVEADRPRVVSLTLELTEALEVVDSATEGETRFVLFDDTEATGGGVVVSDCDEKVAVPLIEGADDEAALDTALLIVELAGKVPEDSVAVETDEVIPVTDVDICGGGTRSEGAAALAVVATELAAAELAAAELAAAELAAAELAAAELAGTDVVGFVVVASGDVALRLDEDTLSGTDTVEEAAALLNTIVLEDEDGLGDSEEMLEVVDKAELPAVDATKLVEDVEDDVWDCAIDAARDAEESKTVTTDGELRPDSSSDEDVNPEGQIDCRILNLTTTCFLPTCQLKLEGWSSTGESETVETDDDEPAVMFQWAKTRMMPGGQ</sequence>
<proteinExistence type="predicted"/>
<evidence type="ECO:0000313" key="3">
    <source>
        <dbReference type="Proteomes" id="UP001287356"/>
    </source>
</evidence>
<feature type="region of interest" description="Disordered" evidence="1">
    <location>
        <begin position="324"/>
        <end position="349"/>
    </location>
</feature>
<evidence type="ECO:0000313" key="2">
    <source>
        <dbReference type="EMBL" id="KAK3376102.1"/>
    </source>
</evidence>
<gene>
    <name evidence="2" type="ORF">B0T24DRAFT_665149</name>
</gene>
<feature type="compositionally biased region" description="Basic and acidic residues" evidence="1">
    <location>
        <begin position="324"/>
        <end position="340"/>
    </location>
</feature>
<accession>A0AAE0KH83</accession>
<keyword evidence="3" id="KW-1185">Reference proteome</keyword>
<dbReference type="AlphaFoldDB" id="A0AAE0KH83"/>
<reference evidence="2" key="1">
    <citation type="journal article" date="2023" name="Mol. Phylogenet. Evol.">
        <title>Genome-scale phylogeny and comparative genomics of the fungal order Sordariales.</title>
        <authorList>
            <person name="Hensen N."/>
            <person name="Bonometti L."/>
            <person name="Westerberg I."/>
            <person name="Brannstrom I.O."/>
            <person name="Guillou S."/>
            <person name="Cros-Aarteil S."/>
            <person name="Calhoun S."/>
            <person name="Haridas S."/>
            <person name="Kuo A."/>
            <person name="Mondo S."/>
            <person name="Pangilinan J."/>
            <person name="Riley R."/>
            <person name="LaButti K."/>
            <person name="Andreopoulos B."/>
            <person name="Lipzen A."/>
            <person name="Chen C."/>
            <person name="Yan M."/>
            <person name="Daum C."/>
            <person name="Ng V."/>
            <person name="Clum A."/>
            <person name="Steindorff A."/>
            <person name="Ohm R.A."/>
            <person name="Martin F."/>
            <person name="Silar P."/>
            <person name="Natvig D.O."/>
            <person name="Lalanne C."/>
            <person name="Gautier V."/>
            <person name="Ament-Velasquez S.L."/>
            <person name="Kruys A."/>
            <person name="Hutchinson M.I."/>
            <person name="Powell A.J."/>
            <person name="Barry K."/>
            <person name="Miller A.N."/>
            <person name="Grigoriev I.V."/>
            <person name="Debuchy R."/>
            <person name="Gladieux P."/>
            <person name="Hiltunen Thoren M."/>
            <person name="Johannesson H."/>
        </authorList>
    </citation>
    <scope>NUCLEOTIDE SEQUENCE</scope>
    <source>
        <strain evidence="2">CBS 958.72</strain>
    </source>
</reference>
<reference evidence="2" key="2">
    <citation type="submission" date="2023-06" db="EMBL/GenBank/DDBJ databases">
        <authorList>
            <consortium name="Lawrence Berkeley National Laboratory"/>
            <person name="Haridas S."/>
            <person name="Hensen N."/>
            <person name="Bonometti L."/>
            <person name="Westerberg I."/>
            <person name="Brannstrom I.O."/>
            <person name="Guillou S."/>
            <person name="Cros-Aarteil S."/>
            <person name="Calhoun S."/>
            <person name="Kuo A."/>
            <person name="Mondo S."/>
            <person name="Pangilinan J."/>
            <person name="Riley R."/>
            <person name="Labutti K."/>
            <person name="Andreopoulos B."/>
            <person name="Lipzen A."/>
            <person name="Chen C."/>
            <person name="Yanf M."/>
            <person name="Daum C."/>
            <person name="Ng V."/>
            <person name="Clum A."/>
            <person name="Steindorff A."/>
            <person name="Ohm R."/>
            <person name="Martin F."/>
            <person name="Silar P."/>
            <person name="Natvig D."/>
            <person name="Lalanne C."/>
            <person name="Gautier V."/>
            <person name="Ament-Velasquez S.L."/>
            <person name="Kruys A."/>
            <person name="Hutchinson M.I."/>
            <person name="Powell A.J."/>
            <person name="Barry K."/>
            <person name="Miller A.N."/>
            <person name="Grigoriev I.V."/>
            <person name="Debuchy R."/>
            <person name="Gladieux P."/>
            <person name="Thoren M.H."/>
            <person name="Johannesson H."/>
        </authorList>
    </citation>
    <scope>NUCLEOTIDE SEQUENCE</scope>
    <source>
        <strain evidence="2">CBS 958.72</strain>
    </source>
</reference>
<comment type="caution">
    <text evidence="2">The sequence shown here is derived from an EMBL/GenBank/DDBJ whole genome shotgun (WGS) entry which is preliminary data.</text>
</comment>
<organism evidence="2 3">
    <name type="scientific">Lasiosphaeria ovina</name>
    <dbReference type="NCBI Taxonomy" id="92902"/>
    <lineage>
        <taxon>Eukaryota</taxon>
        <taxon>Fungi</taxon>
        <taxon>Dikarya</taxon>
        <taxon>Ascomycota</taxon>
        <taxon>Pezizomycotina</taxon>
        <taxon>Sordariomycetes</taxon>
        <taxon>Sordariomycetidae</taxon>
        <taxon>Sordariales</taxon>
        <taxon>Lasiosphaeriaceae</taxon>
        <taxon>Lasiosphaeria</taxon>
    </lineage>
</organism>